<proteinExistence type="predicted"/>
<evidence type="ECO:0000313" key="2">
    <source>
        <dbReference type="EMBL" id="ANE48520.1"/>
    </source>
</evidence>
<dbReference type="KEGG" id="pswu:SY83_22055"/>
<accession>A0A172TNB9</accession>
<keyword evidence="3" id="KW-1185">Reference proteome</keyword>
<name>A0A172TNB9_9BACL</name>
<dbReference type="SUPFAM" id="SSF51445">
    <property type="entry name" value="(Trans)glycosidases"/>
    <property type="match status" value="1"/>
</dbReference>
<dbReference type="RefSeq" id="WP_068610478.1">
    <property type="nucleotide sequence ID" value="NZ_CP011388.1"/>
</dbReference>
<sequence length="686" mass="77357">MPKISDGLVQLNGKAISLESIMNCYKEGLLEWSLTAQLPSQPWKPGVKLLLSSKDCSGQAEAVDQGYLIRYSRLSESVPFSKIQIEMRILETASQKWDISLHIQNHNEQAWYIREVVGVKLSGIQASGENSNLYWPNGLGQRFRGFQAIGSRSMSYPSGTGTMPWFALACENSGGLYFGTHDPDKGKLDIHANHNELLDVLDVSVKHHPYIQPGGSWNSPTFVIQAFQGTWHEAAQIYRSWYDSHASIITPPQWVRRSSGWLLSVMKQQNGEVMWDYHSGIDQLCQVAEERGLDTLGLFGWAHGGHDRCFPDFIPDQLMGGKEALRKALGRAKERGMRTILYANGVIMDLMTEFYRYHGNDAALLLENQELQVSSVRKFRSATPVPFAMGCTGSDVWQNRMLELAIQAYELGADGILFDQIGVYGPDECHNPNHKHKTPATAYTTERSQIIHSIATHMRSLSPDFAIMTEGIHDSVLSGISYVHGWGCGFRPEETHASAGEEPFPEMFRYTFPELPMTQRHPTAMMDRYYANFAVLYGLRFELETRYRADVQYLLQDKLPESEDYEDVVYYPPDHELMRSIPPAEAKQYLRQVIEFCKKYSDYLWEGRFLDTTGFELIGLSEGLTAKAYAAGDRIAVLVWNSSSTELNCSIRAGRRSLFGCADPDGESVDAASPIPPQSVRLYLFQ</sequence>
<dbReference type="AlphaFoldDB" id="A0A172TNB9"/>
<dbReference type="Pfam" id="PF19773">
    <property type="entry name" value="DUF6259"/>
    <property type="match status" value="1"/>
</dbReference>
<dbReference type="OrthoDB" id="5077666at2"/>
<organism evidence="2 3">
    <name type="scientific">Paenibacillus swuensis</name>
    <dbReference type="NCBI Taxonomy" id="1178515"/>
    <lineage>
        <taxon>Bacteria</taxon>
        <taxon>Bacillati</taxon>
        <taxon>Bacillota</taxon>
        <taxon>Bacilli</taxon>
        <taxon>Bacillales</taxon>
        <taxon>Paenibacillaceae</taxon>
        <taxon>Paenibacillus</taxon>
    </lineage>
</organism>
<protein>
    <recommendedName>
        <fullName evidence="1">DUF6259 domain-containing protein</fullName>
    </recommendedName>
</protein>
<evidence type="ECO:0000259" key="1">
    <source>
        <dbReference type="Pfam" id="PF19773"/>
    </source>
</evidence>
<feature type="domain" description="DUF6259" evidence="1">
    <location>
        <begin position="221"/>
        <end position="485"/>
    </location>
</feature>
<dbReference type="PATRIC" id="fig|1178515.4.peg.4471"/>
<gene>
    <name evidence="2" type="ORF">SY83_22055</name>
</gene>
<dbReference type="EMBL" id="CP011388">
    <property type="protein sequence ID" value="ANE48520.1"/>
    <property type="molecule type" value="Genomic_DNA"/>
</dbReference>
<reference evidence="2 3" key="1">
    <citation type="submission" date="2015-01" db="EMBL/GenBank/DDBJ databases">
        <title>Paenibacillus swuensis/DY6/whole genome sequencing.</title>
        <authorList>
            <person name="Kim M.K."/>
            <person name="Srinivasan S."/>
            <person name="Lee J.-J."/>
        </authorList>
    </citation>
    <scope>NUCLEOTIDE SEQUENCE [LARGE SCALE GENOMIC DNA]</scope>
    <source>
        <strain evidence="2 3">DY6</strain>
    </source>
</reference>
<dbReference type="Proteomes" id="UP000076927">
    <property type="component" value="Chromosome"/>
</dbReference>
<dbReference type="STRING" id="1178515.SY83_22055"/>
<dbReference type="InterPro" id="IPR046226">
    <property type="entry name" value="DUF6259"/>
</dbReference>
<evidence type="ECO:0000313" key="3">
    <source>
        <dbReference type="Proteomes" id="UP000076927"/>
    </source>
</evidence>
<dbReference type="InterPro" id="IPR017853">
    <property type="entry name" value="GH"/>
</dbReference>